<dbReference type="Pfam" id="PF00006">
    <property type="entry name" value="ATP-synt_ab"/>
    <property type="match status" value="1"/>
</dbReference>
<dbReference type="GO" id="GO:0043531">
    <property type="term" value="F:ADP binding"/>
    <property type="evidence" value="ECO:0007669"/>
    <property type="project" value="TreeGrafter"/>
</dbReference>
<keyword evidence="4" id="KW-1185">Reference proteome</keyword>
<evidence type="ECO:0000313" key="3">
    <source>
        <dbReference type="EMBL" id="VDM68773.1"/>
    </source>
</evidence>
<dbReference type="EMBL" id="UYYB01009929">
    <property type="protein sequence ID" value="VDM68773.1"/>
    <property type="molecule type" value="Genomic_DNA"/>
</dbReference>
<sequence length="29" mass="3081">MLTGVKAVDSLVPIGRGQRELIIGDRQTG</sequence>
<dbReference type="GO" id="GO:0045259">
    <property type="term" value="C:proton-transporting ATP synthase complex"/>
    <property type="evidence" value="ECO:0007669"/>
    <property type="project" value="InterPro"/>
</dbReference>
<name>A0A3P7ILQ9_STRVU</name>
<dbReference type="PANTHER" id="PTHR48082">
    <property type="entry name" value="ATP SYNTHASE SUBUNIT ALPHA, MITOCHONDRIAL"/>
    <property type="match status" value="1"/>
</dbReference>
<evidence type="ECO:0000259" key="2">
    <source>
        <dbReference type="Pfam" id="PF00006"/>
    </source>
</evidence>
<evidence type="ECO:0000256" key="1">
    <source>
        <dbReference type="ARBA" id="ARBA00008936"/>
    </source>
</evidence>
<gene>
    <name evidence="3" type="ORF">SVUK_LOCUS3771</name>
</gene>
<dbReference type="InterPro" id="IPR027417">
    <property type="entry name" value="P-loop_NTPase"/>
</dbReference>
<dbReference type="GO" id="GO:0046933">
    <property type="term" value="F:proton-transporting ATP synthase activity, rotational mechanism"/>
    <property type="evidence" value="ECO:0007669"/>
    <property type="project" value="InterPro"/>
</dbReference>
<dbReference type="InterPro" id="IPR005294">
    <property type="entry name" value="ATP_synth_F1_asu"/>
</dbReference>
<dbReference type="InterPro" id="IPR000194">
    <property type="entry name" value="ATPase_F1/V1/A1_a/bsu_nucl-bd"/>
</dbReference>
<proteinExistence type="inferred from homology"/>
<dbReference type="Gene3D" id="3.40.50.12240">
    <property type="match status" value="1"/>
</dbReference>
<dbReference type="PANTHER" id="PTHR48082:SF2">
    <property type="entry name" value="ATP SYNTHASE SUBUNIT ALPHA, MITOCHONDRIAL"/>
    <property type="match status" value="1"/>
</dbReference>
<evidence type="ECO:0000313" key="4">
    <source>
        <dbReference type="Proteomes" id="UP000270094"/>
    </source>
</evidence>
<reference evidence="3 4" key="1">
    <citation type="submission" date="2018-11" db="EMBL/GenBank/DDBJ databases">
        <authorList>
            <consortium name="Pathogen Informatics"/>
        </authorList>
    </citation>
    <scope>NUCLEOTIDE SEQUENCE [LARGE SCALE GENOMIC DNA]</scope>
</reference>
<dbReference type="GO" id="GO:0005524">
    <property type="term" value="F:ATP binding"/>
    <property type="evidence" value="ECO:0007669"/>
    <property type="project" value="InterPro"/>
</dbReference>
<accession>A0A3P7ILQ9</accession>
<protein>
    <recommendedName>
        <fullName evidence="2">ATPase F1/V1/A1 complex alpha/beta subunit nucleotide-binding domain-containing protein</fullName>
    </recommendedName>
</protein>
<comment type="similarity">
    <text evidence="1">Belongs to the ATPase alpha/beta chains family.</text>
</comment>
<feature type="domain" description="ATPase F1/V1/A1 complex alpha/beta subunit nucleotide-binding" evidence="2">
    <location>
        <begin position="4"/>
        <end position="29"/>
    </location>
</feature>
<organism evidence="3 4">
    <name type="scientific">Strongylus vulgaris</name>
    <name type="common">Blood worm</name>
    <dbReference type="NCBI Taxonomy" id="40348"/>
    <lineage>
        <taxon>Eukaryota</taxon>
        <taxon>Metazoa</taxon>
        <taxon>Ecdysozoa</taxon>
        <taxon>Nematoda</taxon>
        <taxon>Chromadorea</taxon>
        <taxon>Rhabditida</taxon>
        <taxon>Rhabditina</taxon>
        <taxon>Rhabditomorpha</taxon>
        <taxon>Strongyloidea</taxon>
        <taxon>Strongylidae</taxon>
        <taxon>Strongylus</taxon>
    </lineage>
</organism>
<dbReference type="SUPFAM" id="SSF52540">
    <property type="entry name" value="P-loop containing nucleoside triphosphate hydrolases"/>
    <property type="match status" value="1"/>
</dbReference>
<dbReference type="Proteomes" id="UP000270094">
    <property type="component" value="Unassembled WGS sequence"/>
</dbReference>
<dbReference type="AlphaFoldDB" id="A0A3P7ILQ9"/>